<dbReference type="InterPro" id="IPR015300">
    <property type="entry name" value="DNA-bd_pseudobarrel_sf"/>
</dbReference>
<evidence type="ECO:0000256" key="2">
    <source>
        <dbReference type="ARBA" id="ARBA00023015"/>
    </source>
</evidence>
<evidence type="ECO:0000256" key="5">
    <source>
        <dbReference type="ARBA" id="ARBA00023242"/>
    </source>
</evidence>
<sequence length="92" mass="10777">MEKPASLSYKPNFFERILPGYSSAHVFRIPKAFQRDYLVSGENSEGIATLKSTLKSWNVKLNDFKFREGWAEFFKAHELSLRKIIWSSQLVY</sequence>
<keyword evidence="2" id="KW-0805">Transcription regulation</keyword>
<keyword evidence="4" id="KW-0804">Transcription</keyword>
<evidence type="ECO:0000313" key="7">
    <source>
        <dbReference type="Proteomes" id="UP001177140"/>
    </source>
</evidence>
<comment type="subcellular location">
    <subcellularLocation>
        <location evidence="1">Nucleus</location>
    </subcellularLocation>
</comment>
<protein>
    <submittedName>
        <fullName evidence="6">Uncharacterized protein</fullName>
    </submittedName>
</protein>
<name>A0AA41S4Y4_PAPNU</name>
<dbReference type="Gene3D" id="2.40.330.10">
    <property type="entry name" value="DNA-binding pseudobarrel domain"/>
    <property type="match status" value="1"/>
</dbReference>
<evidence type="ECO:0000256" key="3">
    <source>
        <dbReference type="ARBA" id="ARBA00023125"/>
    </source>
</evidence>
<accession>A0AA41S4Y4</accession>
<keyword evidence="3" id="KW-0238">DNA-binding</keyword>
<dbReference type="SUPFAM" id="SSF101936">
    <property type="entry name" value="DNA-binding pseudobarrel domain"/>
    <property type="match status" value="1"/>
</dbReference>
<dbReference type="Proteomes" id="UP001177140">
    <property type="component" value="Unassembled WGS sequence"/>
</dbReference>
<organism evidence="6 7">
    <name type="scientific">Papaver nudicaule</name>
    <name type="common">Iceland poppy</name>
    <dbReference type="NCBI Taxonomy" id="74823"/>
    <lineage>
        <taxon>Eukaryota</taxon>
        <taxon>Viridiplantae</taxon>
        <taxon>Streptophyta</taxon>
        <taxon>Embryophyta</taxon>
        <taxon>Tracheophyta</taxon>
        <taxon>Spermatophyta</taxon>
        <taxon>Magnoliopsida</taxon>
        <taxon>Ranunculales</taxon>
        <taxon>Papaveraceae</taxon>
        <taxon>Papaveroideae</taxon>
        <taxon>Papaver</taxon>
    </lineage>
</organism>
<comment type="caution">
    <text evidence="6">The sequence shown here is derived from an EMBL/GenBank/DDBJ whole genome shotgun (WGS) entry which is preliminary data.</text>
</comment>
<proteinExistence type="predicted"/>
<evidence type="ECO:0000256" key="4">
    <source>
        <dbReference type="ARBA" id="ARBA00023163"/>
    </source>
</evidence>
<evidence type="ECO:0000313" key="6">
    <source>
        <dbReference type="EMBL" id="MCL7026428.1"/>
    </source>
</evidence>
<keyword evidence="7" id="KW-1185">Reference proteome</keyword>
<dbReference type="EMBL" id="JAJJMA010056509">
    <property type="protein sequence ID" value="MCL7026428.1"/>
    <property type="molecule type" value="Genomic_DNA"/>
</dbReference>
<dbReference type="AlphaFoldDB" id="A0AA41S4Y4"/>
<reference evidence="6" key="1">
    <citation type="submission" date="2022-03" db="EMBL/GenBank/DDBJ databases">
        <title>A functionally conserved STORR gene fusion in Papaver species that diverged 16.8 million years ago.</title>
        <authorList>
            <person name="Catania T."/>
        </authorList>
    </citation>
    <scope>NUCLEOTIDE SEQUENCE</scope>
    <source>
        <strain evidence="6">S-191538</strain>
    </source>
</reference>
<gene>
    <name evidence="6" type="ORF">MKW94_021041</name>
</gene>
<evidence type="ECO:0000256" key="1">
    <source>
        <dbReference type="ARBA" id="ARBA00004123"/>
    </source>
</evidence>
<keyword evidence="5" id="KW-0539">Nucleus</keyword>
<dbReference type="GO" id="GO:0005634">
    <property type="term" value="C:nucleus"/>
    <property type="evidence" value="ECO:0007669"/>
    <property type="project" value="UniProtKB-SubCell"/>
</dbReference>
<dbReference type="GO" id="GO:0003677">
    <property type="term" value="F:DNA binding"/>
    <property type="evidence" value="ECO:0007669"/>
    <property type="project" value="UniProtKB-KW"/>
</dbReference>